<reference evidence="1" key="1">
    <citation type="submission" date="2019-08" db="EMBL/GenBank/DDBJ databases">
        <authorList>
            <person name="Kucharzyk K."/>
            <person name="Murdoch R.W."/>
            <person name="Higgins S."/>
            <person name="Loffler F."/>
        </authorList>
    </citation>
    <scope>NUCLEOTIDE SEQUENCE</scope>
</reference>
<sequence length="127" mass="13949">MAPAVRIPHIIRGEQNLRHGMIIFGKKLIIGIHQFALAHGGSRLLGGHIFRPSGQHQLAHAHADGSRTYQDHLMSGILQIAEHLYELLHMPYVHPPCTEGQSGRADLNNNAHASSLAHCLPKSRVLS</sequence>
<evidence type="ECO:0000313" key="1">
    <source>
        <dbReference type="EMBL" id="MPN04606.1"/>
    </source>
</evidence>
<comment type="caution">
    <text evidence="1">The sequence shown here is derived from an EMBL/GenBank/DDBJ whole genome shotgun (WGS) entry which is preliminary data.</text>
</comment>
<name>A0A645ET54_9ZZZZ</name>
<organism evidence="1">
    <name type="scientific">bioreactor metagenome</name>
    <dbReference type="NCBI Taxonomy" id="1076179"/>
    <lineage>
        <taxon>unclassified sequences</taxon>
        <taxon>metagenomes</taxon>
        <taxon>ecological metagenomes</taxon>
    </lineage>
</organism>
<dbReference type="AlphaFoldDB" id="A0A645ET54"/>
<proteinExistence type="predicted"/>
<protein>
    <submittedName>
        <fullName evidence="1">Uncharacterized protein</fullName>
    </submittedName>
</protein>
<dbReference type="EMBL" id="VSSQ01050520">
    <property type="protein sequence ID" value="MPN04606.1"/>
    <property type="molecule type" value="Genomic_DNA"/>
</dbReference>
<accession>A0A645ET54</accession>
<gene>
    <name evidence="1" type="ORF">SDC9_151849</name>
</gene>